<sequence>MKFDLTKIEKQIDEAWTSGNFVKQLSTEEIPNIPTGIELSKWECMILSKIYCKPGDVGELVLAFPPGGSPAELVPHTHGGGRVITIVAGVGLFQVMRDGQWVDIELKPGVQVMFPKETLHTFIGVDDEALLAHALHAPFLEPSHPRAIVYDDGTREKHYDDWDPREYFPEILGEPNEPLSLVCSTSAA</sequence>
<name>A0A545TWA4_9GAMM</name>
<dbReference type="AlphaFoldDB" id="A0A545TWA4"/>
<feature type="domain" description="Cupin type-2" evidence="1">
    <location>
        <begin position="62"/>
        <end position="130"/>
    </location>
</feature>
<dbReference type="InterPro" id="IPR013096">
    <property type="entry name" value="Cupin_2"/>
</dbReference>
<comment type="caution">
    <text evidence="2">The sequence shown here is derived from an EMBL/GenBank/DDBJ whole genome shotgun (WGS) entry which is preliminary data.</text>
</comment>
<evidence type="ECO:0000259" key="1">
    <source>
        <dbReference type="Pfam" id="PF07883"/>
    </source>
</evidence>
<protein>
    <submittedName>
        <fullName evidence="2">Cupin domain-containing protein</fullName>
    </submittedName>
</protein>
<evidence type="ECO:0000313" key="2">
    <source>
        <dbReference type="EMBL" id="TQV81503.1"/>
    </source>
</evidence>
<keyword evidence="3" id="KW-1185">Reference proteome</keyword>
<dbReference type="Pfam" id="PF07883">
    <property type="entry name" value="Cupin_2"/>
    <property type="match status" value="1"/>
</dbReference>
<dbReference type="Gene3D" id="2.60.120.10">
    <property type="entry name" value="Jelly Rolls"/>
    <property type="match status" value="1"/>
</dbReference>
<dbReference type="OrthoDB" id="9795636at2"/>
<dbReference type="InterPro" id="IPR014710">
    <property type="entry name" value="RmlC-like_jellyroll"/>
</dbReference>
<dbReference type="Proteomes" id="UP000315439">
    <property type="component" value="Unassembled WGS sequence"/>
</dbReference>
<reference evidence="2 3" key="1">
    <citation type="submission" date="2019-07" db="EMBL/GenBank/DDBJ databases">
        <title>Draft genome for Aliikangiella sp. M105.</title>
        <authorList>
            <person name="Wang G."/>
        </authorList>
    </citation>
    <scope>NUCLEOTIDE SEQUENCE [LARGE SCALE GENOMIC DNA]</scope>
    <source>
        <strain evidence="2 3">M105</strain>
    </source>
</reference>
<accession>A0A545TWA4</accession>
<proteinExistence type="predicted"/>
<dbReference type="EMBL" id="VIKS01000016">
    <property type="protein sequence ID" value="TQV81503.1"/>
    <property type="molecule type" value="Genomic_DNA"/>
</dbReference>
<dbReference type="CDD" id="cd02208">
    <property type="entry name" value="cupin_RmlC-like"/>
    <property type="match status" value="1"/>
</dbReference>
<dbReference type="RefSeq" id="WP_142935047.1">
    <property type="nucleotide sequence ID" value="NZ_ML660172.1"/>
</dbReference>
<dbReference type="InterPro" id="IPR011051">
    <property type="entry name" value="RmlC_Cupin_sf"/>
</dbReference>
<gene>
    <name evidence="2" type="ORF">FLL46_25465</name>
</gene>
<evidence type="ECO:0000313" key="3">
    <source>
        <dbReference type="Proteomes" id="UP000315439"/>
    </source>
</evidence>
<dbReference type="SUPFAM" id="SSF51182">
    <property type="entry name" value="RmlC-like cupins"/>
    <property type="match status" value="1"/>
</dbReference>
<organism evidence="2 3">
    <name type="scientific">Aliikangiella coralliicola</name>
    <dbReference type="NCBI Taxonomy" id="2592383"/>
    <lineage>
        <taxon>Bacteria</taxon>
        <taxon>Pseudomonadati</taxon>
        <taxon>Pseudomonadota</taxon>
        <taxon>Gammaproteobacteria</taxon>
        <taxon>Oceanospirillales</taxon>
        <taxon>Pleioneaceae</taxon>
        <taxon>Aliikangiella</taxon>
    </lineage>
</organism>